<name>A0AAE1X9L5_9LAMI</name>
<evidence type="ECO:0000313" key="2">
    <source>
        <dbReference type="EMBL" id="KAK4407842.1"/>
    </source>
</evidence>
<dbReference type="InterPro" id="IPR057670">
    <property type="entry name" value="SH3_retrovirus"/>
</dbReference>
<evidence type="ECO:0000259" key="1">
    <source>
        <dbReference type="Pfam" id="PF25597"/>
    </source>
</evidence>
<reference evidence="2" key="2">
    <citation type="journal article" date="2024" name="Plant">
        <title>Genomic evolution and insights into agronomic trait innovations of Sesamum species.</title>
        <authorList>
            <person name="Miao H."/>
            <person name="Wang L."/>
            <person name="Qu L."/>
            <person name="Liu H."/>
            <person name="Sun Y."/>
            <person name="Le M."/>
            <person name="Wang Q."/>
            <person name="Wei S."/>
            <person name="Zheng Y."/>
            <person name="Lin W."/>
            <person name="Duan Y."/>
            <person name="Cao H."/>
            <person name="Xiong S."/>
            <person name="Wang X."/>
            <person name="Wei L."/>
            <person name="Li C."/>
            <person name="Ma Q."/>
            <person name="Ju M."/>
            <person name="Zhao R."/>
            <person name="Li G."/>
            <person name="Mu C."/>
            <person name="Tian Q."/>
            <person name="Mei H."/>
            <person name="Zhang T."/>
            <person name="Gao T."/>
            <person name="Zhang H."/>
        </authorList>
    </citation>
    <scope>NUCLEOTIDE SEQUENCE</scope>
    <source>
        <strain evidence="2">K16</strain>
    </source>
</reference>
<evidence type="ECO:0000313" key="3">
    <source>
        <dbReference type="Proteomes" id="UP001289374"/>
    </source>
</evidence>
<dbReference type="AlphaFoldDB" id="A0AAE1X9L5"/>
<dbReference type="EMBL" id="JACGWL010000002">
    <property type="protein sequence ID" value="KAK4407842.1"/>
    <property type="molecule type" value="Genomic_DNA"/>
</dbReference>
<protein>
    <recommendedName>
        <fullName evidence="1">Retroviral polymerase SH3-like domain-containing protein</fullName>
    </recommendedName>
</protein>
<proteinExistence type="predicted"/>
<keyword evidence="3" id="KW-1185">Reference proteome</keyword>
<reference evidence="2" key="1">
    <citation type="submission" date="2020-06" db="EMBL/GenBank/DDBJ databases">
        <authorList>
            <person name="Li T."/>
            <person name="Hu X."/>
            <person name="Zhang T."/>
            <person name="Song X."/>
            <person name="Zhang H."/>
            <person name="Dai N."/>
            <person name="Sheng W."/>
            <person name="Hou X."/>
            <person name="Wei L."/>
        </authorList>
    </citation>
    <scope>NUCLEOTIDE SEQUENCE</scope>
    <source>
        <strain evidence="2">K16</strain>
        <tissue evidence="2">Leaf</tissue>
    </source>
</reference>
<accession>A0AAE1X9L5</accession>
<gene>
    <name evidence="2" type="ORF">Sango_0365200</name>
</gene>
<dbReference type="Pfam" id="PF14223">
    <property type="entry name" value="Retrotran_gag_2"/>
    <property type="match status" value="1"/>
</dbReference>
<organism evidence="2 3">
    <name type="scientific">Sesamum angolense</name>
    <dbReference type="NCBI Taxonomy" id="2727404"/>
    <lineage>
        <taxon>Eukaryota</taxon>
        <taxon>Viridiplantae</taxon>
        <taxon>Streptophyta</taxon>
        <taxon>Embryophyta</taxon>
        <taxon>Tracheophyta</taxon>
        <taxon>Spermatophyta</taxon>
        <taxon>Magnoliopsida</taxon>
        <taxon>eudicotyledons</taxon>
        <taxon>Gunneridae</taxon>
        <taxon>Pentapetalae</taxon>
        <taxon>asterids</taxon>
        <taxon>lamiids</taxon>
        <taxon>Lamiales</taxon>
        <taxon>Pedaliaceae</taxon>
        <taxon>Sesamum</taxon>
    </lineage>
</organism>
<sequence length="415" mass="46335">MDLDQTGFDPSKPSIHNNVVRKLPLPKYGLMSRGTFGIEESCTIVVNEEACSAFSCLTSRGGRRLRCNSIDGSGLTPSNMIENLMECKEKMSKNPLTLIMDTNKFTGTNYNDWLLNLRSVLDFENQGYVLDKLLPTALLEGSSPEERMTFENGLRTTARYAAIKAFSVTKMAKGSSIQSHGIKMLSLVEKLENLKAGLDHDTYIDMILQSLCPSYDSFIINYNINGLRKSIHELINILVQYEVTTHKSMPTILVGDASTSKAKGKRVGGWKRKKGNGKFVRATTSAESAPAASMGKGKGKQKVVERSRRLSKDEMILRLGDGKPASYKYLRVWGSLANVKRLMGDKLDSRSNQCRFVGNSKEIVGYYFYDPSEQKIFVSKNTVFLEKDFPTDSRWDEVLLDESSETPQQNDATSS</sequence>
<comment type="caution">
    <text evidence="2">The sequence shown here is derived from an EMBL/GenBank/DDBJ whole genome shotgun (WGS) entry which is preliminary data.</text>
</comment>
<dbReference type="Proteomes" id="UP001289374">
    <property type="component" value="Unassembled WGS sequence"/>
</dbReference>
<dbReference type="Pfam" id="PF25597">
    <property type="entry name" value="SH3_retrovirus"/>
    <property type="match status" value="1"/>
</dbReference>
<feature type="domain" description="Retroviral polymerase SH3-like" evidence="1">
    <location>
        <begin position="344"/>
        <end position="393"/>
    </location>
</feature>